<name>A0ABV5FJW6_9FLAO</name>
<feature type="chain" id="PRO_5047380291" evidence="1">
    <location>
        <begin position="27"/>
        <end position="398"/>
    </location>
</feature>
<proteinExistence type="predicted"/>
<feature type="signal peptide" evidence="1">
    <location>
        <begin position="1"/>
        <end position="26"/>
    </location>
</feature>
<dbReference type="InterPro" id="IPR032562">
    <property type="entry name" value="DUF4929"/>
</dbReference>
<dbReference type="RefSeq" id="WP_290262369.1">
    <property type="nucleotide sequence ID" value="NZ_JAUFQQ010000003.1"/>
</dbReference>
<accession>A0ABV5FJW6</accession>
<evidence type="ECO:0000313" key="2">
    <source>
        <dbReference type="EMBL" id="MFB9063851.1"/>
    </source>
</evidence>
<reference evidence="2 3" key="1">
    <citation type="submission" date="2024-09" db="EMBL/GenBank/DDBJ databases">
        <authorList>
            <person name="Sun Q."/>
            <person name="Mori K."/>
        </authorList>
    </citation>
    <scope>NUCLEOTIDE SEQUENCE [LARGE SCALE GENOMIC DNA]</scope>
    <source>
        <strain evidence="2 3">CECT 7908</strain>
    </source>
</reference>
<sequence length="398" mass="44552">MKNTFLKKLAILILFVFGGLSFSACSSDENSDNSFTGENMIVLKALNTSTIQDNGTDKLEIEVLLITALNEPLDLEFGLSGNKVDGQIIAAIENPKITIQPGQKRAILTIINKTKRVVKETTKLKLDLVKNSSKLKLEKPFEITVTPLNAISALTPAQIELLDGYKKQGLDLYPLMGEIDVTGEIYFPGSEYLTPLNQPKRTIVKGKTLITLSEKATAQKPVLKMVSNPMGAEAYLYELFKSLSINDKEFWAEESNIAHTTIMQLIGLTSTSEETFQMTLDDIEIDIKTKAIKFTKEATVYDEPITIVGFDYNYSAWNRLKKLLDEKNPIAIENYEMGGTVNPSEIINTGTITTDQYDTKNWEKSVAKLTDDKLSFHFLMDHITASGYVQFKIEYKLK</sequence>
<evidence type="ECO:0000256" key="1">
    <source>
        <dbReference type="SAM" id="SignalP"/>
    </source>
</evidence>
<protein>
    <submittedName>
        <fullName evidence="2">DUF4929 family protein</fullName>
    </submittedName>
</protein>
<comment type="caution">
    <text evidence="2">The sequence shown here is derived from an EMBL/GenBank/DDBJ whole genome shotgun (WGS) entry which is preliminary data.</text>
</comment>
<keyword evidence="1" id="KW-0732">Signal</keyword>
<dbReference type="Proteomes" id="UP001589589">
    <property type="component" value="Unassembled WGS sequence"/>
</dbReference>
<dbReference type="Pfam" id="PF16283">
    <property type="entry name" value="DUF4929"/>
    <property type="match status" value="1"/>
</dbReference>
<evidence type="ECO:0000313" key="3">
    <source>
        <dbReference type="Proteomes" id="UP001589589"/>
    </source>
</evidence>
<gene>
    <name evidence="2" type="ORF">ACFFUQ_07425</name>
</gene>
<keyword evidence="3" id="KW-1185">Reference proteome</keyword>
<organism evidence="2 3">
    <name type="scientific">Flavobacterium branchiarum</name>
    <dbReference type="NCBI Taxonomy" id="1114870"/>
    <lineage>
        <taxon>Bacteria</taxon>
        <taxon>Pseudomonadati</taxon>
        <taxon>Bacteroidota</taxon>
        <taxon>Flavobacteriia</taxon>
        <taxon>Flavobacteriales</taxon>
        <taxon>Flavobacteriaceae</taxon>
        <taxon>Flavobacterium</taxon>
    </lineage>
</organism>
<dbReference type="EMBL" id="JBHMEX010000026">
    <property type="protein sequence ID" value="MFB9063851.1"/>
    <property type="molecule type" value="Genomic_DNA"/>
</dbReference>
<dbReference type="PROSITE" id="PS51257">
    <property type="entry name" value="PROKAR_LIPOPROTEIN"/>
    <property type="match status" value="1"/>
</dbReference>